<dbReference type="Gene3D" id="3.40.50.2300">
    <property type="match status" value="1"/>
</dbReference>
<protein>
    <recommendedName>
        <fullName evidence="1">Piwi domain-containing protein</fullName>
    </recommendedName>
</protein>
<sequence>MDIKIKNGFEFDEIVNEYESKGKSLGSLPFVLVCVPDSGNDYEIVKTISELNNGILTQMVKARNVNRPDEAMLKNLWYKVNTKLGGENWRIDVPLPDSPVPIMIVGVSISHAEPESTDPSLVGFVGSTAQGGTQYVNNVFHQDPRLAIIHYQTFKAALQFLIGQFINRNNGAKPEKIIFYRGGASEGATQAILKNELADGIRKALMEIDDTYRPGITFICSIRGSKQKYFCKDEKDMDGMGQNIPAGTVVAGYGNGVPESYSFHLASQAACGTVNPTFYQVIHDDNEIELQNCSEMTYALSLATMRSNRATSECAPVRLASLVAERARAHWKGSKALEEEVPKVRNYFSKHEKRINVRGKFQESTFFI</sequence>
<dbReference type="SUPFAM" id="SSF53098">
    <property type="entry name" value="Ribonuclease H-like"/>
    <property type="match status" value="1"/>
</dbReference>
<organism evidence="2">
    <name type="scientific">Oikopleura dioica</name>
    <name type="common">Tunicate</name>
    <dbReference type="NCBI Taxonomy" id="34765"/>
    <lineage>
        <taxon>Eukaryota</taxon>
        <taxon>Metazoa</taxon>
        <taxon>Chordata</taxon>
        <taxon>Tunicata</taxon>
        <taxon>Appendicularia</taxon>
        <taxon>Copelata</taxon>
        <taxon>Oikopleuridae</taxon>
        <taxon>Oikopleura</taxon>
    </lineage>
</organism>
<reference evidence="2" key="1">
    <citation type="journal article" date="2010" name="Science">
        <title>Plasticity of animal genome architecture unmasked by rapid evolution of a pelagic tunicate.</title>
        <authorList>
            <person name="Denoeud F."/>
            <person name="Henriet S."/>
            <person name="Mungpakdee S."/>
            <person name="Aury J.M."/>
            <person name="Da Silva C."/>
            <person name="Brinkmann H."/>
            <person name="Mikhaleva J."/>
            <person name="Olsen L.C."/>
            <person name="Jubin C."/>
            <person name="Canestro C."/>
            <person name="Bouquet J.M."/>
            <person name="Danks G."/>
            <person name="Poulain J."/>
            <person name="Campsteijn C."/>
            <person name="Adamski M."/>
            <person name="Cross I."/>
            <person name="Yadetie F."/>
            <person name="Muffato M."/>
            <person name="Louis A."/>
            <person name="Butcher S."/>
            <person name="Tsagkogeorga G."/>
            <person name="Konrad A."/>
            <person name="Singh S."/>
            <person name="Jensen M.F."/>
            <person name="Cong E.H."/>
            <person name="Eikeseth-Otteraa H."/>
            <person name="Noel B."/>
            <person name="Anthouard V."/>
            <person name="Porcel B.M."/>
            <person name="Kachouri-Lafond R."/>
            <person name="Nishino A."/>
            <person name="Ugolini M."/>
            <person name="Chourrout P."/>
            <person name="Nishida H."/>
            <person name="Aasland R."/>
            <person name="Huzurbazar S."/>
            <person name="Westhof E."/>
            <person name="Delsuc F."/>
            <person name="Lehrach H."/>
            <person name="Reinhardt R."/>
            <person name="Weissenbach J."/>
            <person name="Roy S.W."/>
            <person name="Artiguenave F."/>
            <person name="Postlethwait J.H."/>
            <person name="Manak J.R."/>
            <person name="Thompson E.M."/>
            <person name="Jaillon O."/>
            <person name="Du Pasquier L."/>
            <person name="Boudinot P."/>
            <person name="Liberles D.A."/>
            <person name="Volff J.N."/>
            <person name="Philippe H."/>
            <person name="Lenhard B."/>
            <person name="Roest Crollius H."/>
            <person name="Wincker P."/>
            <person name="Chourrout D."/>
        </authorList>
    </citation>
    <scope>NUCLEOTIDE SEQUENCE [LARGE SCALE GENOMIC DNA]</scope>
</reference>
<dbReference type="Pfam" id="PF02171">
    <property type="entry name" value="Piwi"/>
    <property type="match status" value="1"/>
</dbReference>
<evidence type="ECO:0000313" key="2">
    <source>
        <dbReference type="EMBL" id="CBY40449.1"/>
    </source>
</evidence>
<gene>
    <name evidence="2" type="ORF">GSOID_T00022460001</name>
</gene>
<dbReference type="SMART" id="SM00950">
    <property type="entry name" value="Piwi"/>
    <property type="match status" value="1"/>
</dbReference>
<proteinExistence type="predicted"/>
<dbReference type="AlphaFoldDB" id="E4YYC1"/>
<dbReference type="EMBL" id="FN655931">
    <property type="protein sequence ID" value="CBY40449.1"/>
    <property type="molecule type" value="Genomic_DNA"/>
</dbReference>
<evidence type="ECO:0000259" key="1">
    <source>
        <dbReference type="PROSITE" id="PS50822"/>
    </source>
</evidence>
<dbReference type="PANTHER" id="PTHR22891">
    <property type="entry name" value="EUKARYOTIC TRANSLATION INITIATION FACTOR 2C"/>
    <property type="match status" value="1"/>
</dbReference>
<dbReference type="Gene3D" id="3.30.420.10">
    <property type="entry name" value="Ribonuclease H-like superfamily/Ribonuclease H"/>
    <property type="match status" value="1"/>
</dbReference>
<dbReference type="GO" id="GO:0003676">
    <property type="term" value="F:nucleic acid binding"/>
    <property type="evidence" value="ECO:0007669"/>
    <property type="project" value="InterPro"/>
</dbReference>
<name>E4YYC1_OIKDI</name>
<dbReference type="InterPro" id="IPR003165">
    <property type="entry name" value="Piwi"/>
</dbReference>
<dbReference type="InterPro" id="IPR036397">
    <property type="entry name" value="RNaseH_sf"/>
</dbReference>
<feature type="domain" description="Piwi" evidence="1">
    <location>
        <begin position="30"/>
        <end position="332"/>
    </location>
</feature>
<dbReference type="Proteomes" id="UP000011014">
    <property type="component" value="Unassembled WGS sequence"/>
</dbReference>
<accession>E4YYC1</accession>
<dbReference type="InterPro" id="IPR012337">
    <property type="entry name" value="RNaseH-like_sf"/>
</dbReference>
<dbReference type="PROSITE" id="PS50822">
    <property type="entry name" value="PIWI"/>
    <property type="match status" value="1"/>
</dbReference>